<evidence type="ECO:0000313" key="2">
    <source>
        <dbReference type="EMBL" id="KAK7473423.1"/>
    </source>
</evidence>
<keyword evidence="3" id="KW-1185">Reference proteome</keyword>
<comment type="caution">
    <text evidence="2">The sequence shown here is derived from an EMBL/GenBank/DDBJ whole genome shotgun (WGS) entry which is preliminary data.</text>
</comment>
<dbReference type="AlphaFoldDB" id="A0ABD0JEQ0"/>
<proteinExistence type="predicted"/>
<feature type="signal peptide" evidence="1">
    <location>
        <begin position="1"/>
        <end position="19"/>
    </location>
</feature>
<dbReference type="SUPFAM" id="SSF101898">
    <property type="entry name" value="NHL repeat"/>
    <property type="match status" value="1"/>
</dbReference>
<feature type="chain" id="PRO_5044810838" description="SMP-30/Gluconolactonase/LRE-like region domain-containing protein" evidence="1">
    <location>
        <begin position="20"/>
        <end position="324"/>
    </location>
</feature>
<evidence type="ECO:0000256" key="1">
    <source>
        <dbReference type="SAM" id="SignalP"/>
    </source>
</evidence>
<gene>
    <name evidence="2" type="ORF">BaRGS_00035350</name>
</gene>
<keyword evidence="1" id="KW-0732">Signal</keyword>
<organism evidence="2 3">
    <name type="scientific">Batillaria attramentaria</name>
    <dbReference type="NCBI Taxonomy" id="370345"/>
    <lineage>
        <taxon>Eukaryota</taxon>
        <taxon>Metazoa</taxon>
        <taxon>Spiralia</taxon>
        <taxon>Lophotrochozoa</taxon>
        <taxon>Mollusca</taxon>
        <taxon>Gastropoda</taxon>
        <taxon>Caenogastropoda</taxon>
        <taxon>Sorbeoconcha</taxon>
        <taxon>Cerithioidea</taxon>
        <taxon>Batillariidae</taxon>
        <taxon>Batillaria</taxon>
    </lineage>
</organism>
<reference evidence="2 3" key="1">
    <citation type="journal article" date="2023" name="Sci. Data">
        <title>Genome assembly of the Korean intertidal mud-creeper Batillaria attramentaria.</title>
        <authorList>
            <person name="Patra A.K."/>
            <person name="Ho P.T."/>
            <person name="Jun S."/>
            <person name="Lee S.J."/>
            <person name="Kim Y."/>
            <person name="Won Y.J."/>
        </authorList>
    </citation>
    <scope>NUCLEOTIDE SEQUENCE [LARGE SCALE GENOMIC DNA]</scope>
    <source>
        <strain evidence="2">Wonlab-2016</strain>
    </source>
</reference>
<dbReference type="EMBL" id="JACVVK020000471">
    <property type="protein sequence ID" value="KAK7473423.1"/>
    <property type="molecule type" value="Genomic_DNA"/>
</dbReference>
<protein>
    <recommendedName>
        <fullName evidence="4">SMP-30/Gluconolactonase/LRE-like region domain-containing protein</fullName>
    </recommendedName>
</protein>
<name>A0ABD0JEQ0_9CAEN</name>
<evidence type="ECO:0000313" key="3">
    <source>
        <dbReference type="Proteomes" id="UP001519460"/>
    </source>
</evidence>
<accession>A0ABD0JEQ0</accession>
<evidence type="ECO:0008006" key="4">
    <source>
        <dbReference type="Google" id="ProtNLM"/>
    </source>
</evidence>
<dbReference type="Proteomes" id="UP001519460">
    <property type="component" value="Unassembled WGS sequence"/>
</dbReference>
<sequence length="324" mass="35513">MVCPRLLLLVTAMLYGTESFDPLTATLRKSFEVPFPENGTADIVIHSLLVTNNNKLVIGQEVGGLGNKIKVVSLDNFDEVKEIDLGASRIPFDMALLSDGLVAVSCKYSQEISLIDVSGSDPVISGKILPPRKYVETAVSEGTGDELIVAGWTYQRKGYVDVLSRQGDVIRDIQENWDEVYPEHSVRYGSDLYLSVTDLNDERPLYRIELDTGRSISKIGTLDLYALSADKFFQGDVDSAGNLYFAVNGPTCFNGADEAPSARCVLVIAPDGRIRVLLYGRNLYRMATAVAVTPTGVVVAWQIEPWGPGSTYHVAVEGYEFESR</sequence>